<protein>
    <submittedName>
        <fullName evidence="1">Uncharacterized protein</fullName>
    </submittedName>
</protein>
<proteinExistence type="predicted"/>
<gene>
    <name evidence="1" type="ORF">C1H46_041952</name>
</gene>
<dbReference type="EMBL" id="VIEB01001393">
    <property type="protein sequence ID" value="TQD72514.1"/>
    <property type="molecule type" value="Genomic_DNA"/>
</dbReference>
<name>A0A540KE63_MALBA</name>
<accession>A0A540KE63</accession>
<comment type="caution">
    <text evidence="1">The sequence shown here is derived from an EMBL/GenBank/DDBJ whole genome shotgun (WGS) entry which is preliminary data.</text>
</comment>
<dbReference type="AlphaFoldDB" id="A0A540KE63"/>
<dbReference type="Proteomes" id="UP000315295">
    <property type="component" value="Unassembled WGS sequence"/>
</dbReference>
<reference evidence="1 2" key="1">
    <citation type="journal article" date="2019" name="G3 (Bethesda)">
        <title>Sequencing of a Wild Apple (Malus baccata) Genome Unravels the Differences Between Cultivated and Wild Apple Species Regarding Disease Resistance and Cold Tolerance.</title>
        <authorList>
            <person name="Chen X."/>
        </authorList>
    </citation>
    <scope>NUCLEOTIDE SEQUENCE [LARGE SCALE GENOMIC DNA]</scope>
    <source>
        <strain evidence="2">cv. Shandingzi</strain>
        <tissue evidence="1">Leaves</tissue>
    </source>
</reference>
<organism evidence="1 2">
    <name type="scientific">Malus baccata</name>
    <name type="common">Siberian crab apple</name>
    <name type="synonym">Pyrus baccata</name>
    <dbReference type="NCBI Taxonomy" id="106549"/>
    <lineage>
        <taxon>Eukaryota</taxon>
        <taxon>Viridiplantae</taxon>
        <taxon>Streptophyta</taxon>
        <taxon>Embryophyta</taxon>
        <taxon>Tracheophyta</taxon>
        <taxon>Spermatophyta</taxon>
        <taxon>Magnoliopsida</taxon>
        <taxon>eudicotyledons</taxon>
        <taxon>Gunneridae</taxon>
        <taxon>Pentapetalae</taxon>
        <taxon>rosids</taxon>
        <taxon>fabids</taxon>
        <taxon>Rosales</taxon>
        <taxon>Rosaceae</taxon>
        <taxon>Amygdaloideae</taxon>
        <taxon>Maleae</taxon>
        <taxon>Malus</taxon>
    </lineage>
</organism>
<sequence length="65" mass="7409">MPIPTYMDKRQSPCSSNRYAIDVYNPSGAAISSPAFTSPFLQDPNMFQRKKIKPIIEMNTKREQA</sequence>
<evidence type="ECO:0000313" key="2">
    <source>
        <dbReference type="Proteomes" id="UP000315295"/>
    </source>
</evidence>
<keyword evidence="2" id="KW-1185">Reference proteome</keyword>
<evidence type="ECO:0000313" key="1">
    <source>
        <dbReference type="EMBL" id="TQD72514.1"/>
    </source>
</evidence>